<comment type="similarity">
    <text evidence="1">Belongs to the ABC transporter superfamily.</text>
</comment>
<dbReference type="InterPro" id="IPR052156">
    <property type="entry name" value="BCAA_Transport_ATP-bd_LivF"/>
</dbReference>
<feature type="domain" description="ABC transporter" evidence="6">
    <location>
        <begin position="2"/>
        <end position="234"/>
    </location>
</feature>
<dbReference type="InterPro" id="IPR027417">
    <property type="entry name" value="P-loop_NTPase"/>
</dbReference>
<evidence type="ECO:0000256" key="2">
    <source>
        <dbReference type="ARBA" id="ARBA00022448"/>
    </source>
</evidence>
<dbReference type="GO" id="GO:0005524">
    <property type="term" value="F:ATP binding"/>
    <property type="evidence" value="ECO:0007669"/>
    <property type="project" value="UniProtKB-KW"/>
</dbReference>
<dbReference type="CDD" id="cd03224">
    <property type="entry name" value="ABC_TM1139_LivF_branched"/>
    <property type="match status" value="1"/>
</dbReference>
<dbReference type="InterPro" id="IPR003439">
    <property type="entry name" value="ABC_transporter-like_ATP-bd"/>
</dbReference>
<dbReference type="PANTHER" id="PTHR43820">
    <property type="entry name" value="HIGH-AFFINITY BRANCHED-CHAIN AMINO ACID TRANSPORT ATP-BINDING PROTEIN LIVF"/>
    <property type="match status" value="1"/>
</dbReference>
<dbReference type="AlphaFoldDB" id="A0A1F7VBI9"/>
<dbReference type="PROSITE" id="PS00211">
    <property type="entry name" value="ABC_TRANSPORTER_1"/>
    <property type="match status" value="1"/>
</dbReference>
<dbReference type="InterPro" id="IPR017871">
    <property type="entry name" value="ABC_transporter-like_CS"/>
</dbReference>
<keyword evidence="4" id="KW-0067">ATP-binding</keyword>
<dbReference type="Pfam" id="PF00005">
    <property type="entry name" value="ABC_tran"/>
    <property type="match status" value="1"/>
</dbReference>
<dbReference type="SUPFAM" id="SSF52540">
    <property type="entry name" value="P-loop containing nucleoside triphosphate hydrolases"/>
    <property type="match status" value="1"/>
</dbReference>
<dbReference type="PROSITE" id="PS50893">
    <property type="entry name" value="ABC_TRANSPORTER_2"/>
    <property type="match status" value="1"/>
</dbReference>
<proteinExistence type="inferred from homology"/>
<dbReference type="InterPro" id="IPR003593">
    <property type="entry name" value="AAA+_ATPase"/>
</dbReference>
<evidence type="ECO:0000256" key="3">
    <source>
        <dbReference type="ARBA" id="ARBA00022741"/>
    </source>
</evidence>
<evidence type="ECO:0000256" key="5">
    <source>
        <dbReference type="ARBA" id="ARBA00022970"/>
    </source>
</evidence>
<dbReference type="PANTHER" id="PTHR43820:SF8">
    <property type="entry name" value="ABC TRANSPORTER SUBSTRATE-BINDING PROTEIN"/>
    <property type="match status" value="1"/>
</dbReference>
<keyword evidence="5" id="KW-0029">Amino-acid transport</keyword>
<name>A0A1F7VBI9_9BACT</name>
<evidence type="ECO:0000259" key="6">
    <source>
        <dbReference type="PROSITE" id="PS50893"/>
    </source>
</evidence>
<comment type="caution">
    <text evidence="7">The sequence shown here is derived from an EMBL/GenBank/DDBJ whole genome shotgun (WGS) entry which is preliminary data.</text>
</comment>
<sequence>MLSISSLQAGYGTLEVLRNIDLRVAAGEAVGLIGPNGAGKSTVLKAIFGIADVRAGSIAWQGKNILKKRTNELLPLGISYVPQGRLVFPHMSVDANLEMGAFLVASRAERKLRMQNVCRLFPALMQKLHVQASALSGGQQQMLALGRALMMEPQLLLLDEPSLGLSPKVIKELYQTLRAVNASGTALLIVEQNVRQVLSLAQRVYLLAQGEVRHTGTPDQFQDPEKLRTWYLGDAKSKDGRT</sequence>
<dbReference type="Proteomes" id="UP000178264">
    <property type="component" value="Unassembled WGS sequence"/>
</dbReference>
<dbReference type="Gene3D" id="3.40.50.300">
    <property type="entry name" value="P-loop containing nucleotide triphosphate hydrolases"/>
    <property type="match status" value="1"/>
</dbReference>
<evidence type="ECO:0000256" key="4">
    <source>
        <dbReference type="ARBA" id="ARBA00022840"/>
    </source>
</evidence>
<evidence type="ECO:0000313" key="7">
    <source>
        <dbReference type="EMBL" id="OGL87825.1"/>
    </source>
</evidence>
<evidence type="ECO:0000313" key="8">
    <source>
        <dbReference type="Proteomes" id="UP000178264"/>
    </source>
</evidence>
<keyword evidence="2" id="KW-0813">Transport</keyword>
<keyword evidence="3" id="KW-0547">Nucleotide-binding</keyword>
<dbReference type="GO" id="GO:0016887">
    <property type="term" value="F:ATP hydrolysis activity"/>
    <property type="evidence" value="ECO:0007669"/>
    <property type="project" value="InterPro"/>
</dbReference>
<accession>A0A1F7VBI9</accession>
<dbReference type="EMBL" id="MGER01000053">
    <property type="protein sequence ID" value="OGL87825.1"/>
    <property type="molecule type" value="Genomic_DNA"/>
</dbReference>
<evidence type="ECO:0000256" key="1">
    <source>
        <dbReference type="ARBA" id="ARBA00005417"/>
    </source>
</evidence>
<gene>
    <name evidence="7" type="ORF">A3I42_00405</name>
</gene>
<reference evidence="7 8" key="1">
    <citation type="journal article" date="2016" name="Nat. Commun.">
        <title>Thousands of microbial genomes shed light on interconnected biogeochemical processes in an aquifer system.</title>
        <authorList>
            <person name="Anantharaman K."/>
            <person name="Brown C.T."/>
            <person name="Hug L.A."/>
            <person name="Sharon I."/>
            <person name="Castelle C.J."/>
            <person name="Probst A.J."/>
            <person name="Thomas B.C."/>
            <person name="Singh A."/>
            <person name="Wilkins M.J."/>
            <person name="Karaoz U."/>
            <person name="Brodie E.L."/>
            <person name="Williams K.H."/>
            <person name="Hubbard S.S."/>
            <person name="Banfield J.F."/>
        </authorList>
    </citation>
    <scope>NUCLEOTIDE SEQUENCE [LARGE SCALE GENOMIC DNA]</scope>
</reference>
<dbReference type="GO" id="GO:0015807">
    <property type="term" value="P:L-amino acid transport"/>
    <property type="evidence" value="ECO:0007669"/>
    <property type="project" value="TreeGrafter"/>
</dbReference>
<organism evidence="7 8">
    <name type="scientific">Candidatus Uhrbacteria bacterium RIFCSPLOWO2_02_FULL_49_11</name>
    <dbReference type="NCBI Taxonomy" id="1802409"/>
    <lineage>
        <taxon>Bacteria</taxon>
        <taxon>Candidatus Uhriibacteriota</taxon>
    </lineage>
</organism>
<protein>
    <recommendedName>
        <fullName evidence="6">ABC transporter domain-containing protein</fullName>
    </recommendedName>
</protein>
<dbReference type="GO" id="GO:0015658">
    <property type="term" value="F:branched-chain amino acid transmembrane transporter activity"/>
    <property type="evidence" value="ECO:0007669"/>
    <property type="project" value="TreeGrafter"/>
</dbReference>
<dbReference type="SMART" id="SM00382">
    <property type="entry name" value="AAA"/>
    <property type="match status" value="1"/>
</dbReference>